<protein>
    <submittedName>
        <fullName evidence="1">Uncharacterized protein</fullName>
    </submittedName>
</protein>
<organism evidence="1 2">
    <name type="scientific">Scomber scombrus</name>
    <name type="common">Atlantic mackerel</name>
    <name type="synonym">Scomber vernalis</name>
    <dbReference type="NCBI Taxonomy" id="13677"/>
    <lineage>
        <taxon>Eukaryota</taxon>
        <taxon>Metazoa</taxon>
        <taxon>Chordata</taxon>
        <taxon>Craniata</taxon>
        <taxon>Vertebrata</taxon>
        <taxon>Euteleostomi</taxon>
        <taxon>Actinopterygii</taxon>
        <taxon>Neopterygii</taxon>
        <taxon>Teleostei</taxon>
        <taxon>Neoteleostei</taxon>
        <taxon>Acanthomorphata</taxon>
        <taxon>Pelagiaria</taxon>
        <taxon>Scombriformes</taxon>
        <taxon>Scombridae</taxon>
        <taxon>Scomber</taxon>
    </lineage>
</organism>
<keyword evidence="2" id="KW-1185">Reference proteome</keyword>
<name>A0AAV1Q170_SCOSC</name>
<dbReference type="Proteomes" id="UP001314229">
    <property type="component" value="Unassembled WGS sequence"/>
</dbReference>
<proteinExistence type="predicted"/>
<reference evidence="1 2" key="1">
    <citation type="submission" date="2024-01" db="EMBL/GenBank/DDBJ databases">
        <authorList>
            <person name="Alioto T."/>
            <person name="Alioto T."/>
            <person name="Gomez Garrido J."/>
        </authorList>
    </citation>
    <scope>NUCLEOTIDE SEQUENCE [LARGE SCALE GENOMIC DNA]</scope>
</reference>
<sequence>MEHEGRCPSQPITELCGVLEDADGQSGREFAAETPAQFEWNARHVTRGKSLGRKVGEDSAWRSRAFYNGNIKIIPLIKACLV</sequence>
<gene>
    <name evidence="1" type="ORF">FSCOSCO3_A011301</name>
</gene>
<dbReference type="AlphaFoldDB" id="A0AAV1Q170"/>
<accession>A0AAV1Q170</accession>
<evidence type="ECO:0000313" key="1">
    <source>
        <dbReference type="EMBL" id="CAK6976321.1"/>
    </source>
</evidence>
<comment type="caution">
    <text evidence="1">The sequence shown here is derived from an EMBL/GenBank/DDBJ whole genome shotgun (WGS) entry which is preliminary data.</text>
</comment>
<dbReference type="EMBL" id="CAWUFR010000344">
    <property type="protein sequence ID" value="CAK6976321.1"/>
    <property type="molecule type" value="Genomic_DNA"/>
</dbReference>
<evidence type="ECO:0000313" key="2">
    <source>
        <dbReference type="Proteomes" id="UP001314229"/>
    </source>
</evidence>